<evidence type="ECO:0000313" key="2">
    <source>
        <dbReference type="EMBL" id="WEB38775.1"/>
    </source>
</evidence>
<feature type="coiled-coil region" evidence="1">
    <location>
        <begin position="30"/>
        <end position="64"/>
    </location>
</feature>
<dbReference type="Proteomes" id="UP001218629">
    <property type="component" value="Chromosome"/>
</dbReference>
<protein>
    <recommendedName>
        <fullName evidence="4">Gas vesicle protein G</fullName>
    </recommendedName>
</protein>
<keyword evidence="1" id="KW-0175">Coiled coil</keyword>
<evidence type="ECO:0000256" key="1">
    <source>
        <dbReference type="SAM" id="Coils"/>
    </source>
</evidence>
<reference evidence="2 3" key="1">
    <citation type="submission" date="2022-03" db="EMBL/GenBank/DDBJ databases">
        <title>Streptomyces yunnanensis P86,complete genome.</title>
        <authorList>
            <person name="Chen S."/>
            <person name="Zhang Q."/>
        </authorList>
    </citation>
    <scope>NUCLEOTIDE SEQUENCE [LARGE SCALE GENOMIC DNA]</scope>
    <source>
        <strain evidence="2 3">P86</strain>
    </source>
</reference>
<proteinExistence type="predicted"/>
<name>A0ABY8A4F2_9ACTN</name>
<evidence type="ECO:0000313" key="3">
    <source>
        <dbReference type="Proteomes" id="UP001218629"/>
    </source>
</evidence>
<dbReference type="EMBL" id="CP095749">
    <property type="protein sequence ID" value="WEB38775.1"/>
    <property type="molecule type" value="Genomic_DNA"/>
</dbReference>
<gene>
    <name evidence="2" type="ORF">MOV08_05290</name>
</gene>
<evidence type="ECO:0008006" key="4">
    <source>
        <dbReference type="Google" id="ProtNLM"/>
    </source>
</evidence>
<organism evidence="2 3">
    <name type="scientific">Streptomyces yunnanensis</name>
    <dbReference type="NCBI Taxonomy" id="156453"/>
    <lineage>
        <taxon>Bacteria</taxon>
        <taxon>Bacillati</taxon>
        <taxon>Actinomycetota</taxon>
        <taxon>Actinomycetes</taxon>
        <taxon>Kitasatosporales</taxon>
        <taxon>Streptomycetaceae</taxon>
        <taxon>Streptomyces</taxon>
    </lineage>
</organism>
<keyword evidence="3" id="KW-1185">Reference proteome</keyword>
<dbReference type="RefSeq" id="WP_274911813.1">
    <property type="nucleotide sequence ID" value="NZ_CP095749.1"/>
</dbReference>
<sequence>MDHLVSSIEVLVPVLSALVLGLRKYRSDVVNTLRQECQEWQDRSTALSEELKELRDEVIELRKENYSLRAYLASRLGEEVGKVD</sequence>
<accession>A0ABY8A4F2</accession>